<dbReference type="RefSeq" id="WP_305107949.1">
    <property type="nucleotide sequence ID" value="NZ_JAUTWS010000070.1"/>
</dbReference>
<keyword evidence="3" id="KW-1185">Reference proteome</keyword>
<evidence type="ECO:0000259" key="1">
    <source>
        <dbReference type="Pfam" id="PF13480"/>
    </source>
</evidence>
<dbReference type="InterPro" id="IPR016181">
    <property type="entry name" value="Acyl_CoA_acyltransferase"/>
</dbReference>
<dbReference type="GO" id="GO:0016746">
    <property type="term" value="F:acyltransferase activity"/>
    <property type="evidence" value="ECO:0007669"/>
    <property type="project" value="UniProtKB-KW"/>
</dbReference>
<reference evidence="2 3" key="1">
    <citation type="submission" date="2023-08" db="EMBL/GenBank/DDBJ databases">
        <title>The draft genome sequence of Paracraurococcus sp. LOR1-02.</title>
        <authorList>
            <person name="Kingkaew E."/>
            <person name="Tanasupawat S."/>
        </authorList>
    </citation>
    <scope>NUCLEOTIDE SEQUENCE [LARGE SCALE GENOMIC DNA]</scope>
    <source>
        <strain evidence="2 3">LOR1-02</strain>
    </source>
</reference>
<feature type="domain" description="BioF2-like acetyltransferase" evidence="1">
    <location>
        <begin position="164"/>
        <end position="312"/>
    </location>
</feature>
<evidence type="ECO:0000313" key="3">
    <source>
        <dbReference type="Proteomes" id="UP001243009"/>
    </source>
</evidence>
<dbReference type="InterPro" id="IPR038740">
    <property type="entry name" value="BioF2-like_GNAT_dom"/>
</dbReference>
<name>A0ABT9EA93_9PROT</name>
<accession>A0ABT9EA93</accession>
<dbReference type="Gene3D" id="3.40.630.30">
    <property type="match status" value="1"/>
</dbReference>
<comment type="caution">
    <text evidence="2">The sequence shown here is derived from an EMBL/GenBank/DDBJ whole genome shotgun (WGS) entry which is preliminary data.</text>
</comment>
<keyword evidence="2" id="KW-0012">Acyltransferase</keyword>
<keyword evidence="2" id="KW-0808">Transferase</keyword>
<sequence>MPVDIEMEQVHCFDRLSETWRALEVDTEASFFQSWTWVGCLATERYPDPILLRARRGGRLVGLALFNRRRGRLHLAESGDPERDRPFTEHNGPLATDPEAAAALLRAAWRPDGARRLVLGGVPPDLPALAGGIALRQQVREAPFLDLEALRVAGGDYLARLSANTRYQIRRSNRLYAAGGALALAAAEDAATLEAWFGELTALHEASWARRGQPGAFATPWLRRFHRSLMARALAEGVLDLLRITGGAGTVGILYNFRHRGRVLAYQSGLADPAGEAHARPGLTCHALAIDHALARGDRVYDFLAGGQRYKRSLADRQVSLVWAELARAGSAAGLLGRLHGLWRRRRRDLARTA</sequence>
<dbReference type="EC" id="2.3.1.-" evidence="2"/>
<dbReference type="EMBL" id="JAUTWS010000070">
    <property type="protein sequence ID" value="MDO9713089.1"/>
    <property type="molecule type" value="Genomic_DNA"/>
</dbReference>
<evidence type="ECO:0000313" key="2">
    <source>
        <dbReference type="EMBL" id="MDO9713089.1"/>
    </source>
</evidence>
<dbReference type="SUPFAM" id="SSF55729">
    <property type="entry name" value="Acyl-CoA N-acyltransferases (Nat)"/>
    <property type="match status" value="1"/>
</dbReference>
<dbReference type="Pfam" id="PF13480">
    <property type="entry name" value="Acetyltransf_6"/>
    <property type="match status" value="1"/>
</dbReference>
<gene>
    <name evidence="2" type="ORF">Q7A36_32475</name>
</gene>
<organism evidence="2 3">
    <name type="scientific">Paracraurococcus lichenis</name>
    <dbReference type="NCBI Taxonomy" id="3064888"/>
    <lineage>
        <taxon>Bacteria</taxon>
        <taxon>Pseudomonadati</taxon>
        <taxon>Pseudomonadota</taxon>
        <taxon>Alphaproteobacteria</taxon>
        <taxon>Acetobacterales</taxon>
        <taxon>Roseomonadaceae</taxon>
        <taxon>Paracraurococcus</taxon>
    </lineage>
</organism>
<protein>
    <submittedName>
        <fullName evidence="2">GNAT family N-acetyltransferase</fullName>
        <ecNumber evidence="2">2.3.1.-</ecNumber>
    </submittedName>
</protein>
<dbReference type="Proteomes" id="UP001243009">
    <property type="component" value="Unassembled WGS sequence"/>
</dbReference>
<proteinExistence type="predicted"/>